<evidence type="ECO:0000313" key="2">
    <source>
        <dbReference type="EMBL" id="MFD2162044.1"/>
    </source>
</evidence>
<evidence type="ECO:0000313" key="3">
    <source>
        <dbReference type="Proteomes" id="UP001597387"/>
    </source>
</evidence>
<evidence type="ECO:0000256" key="1">
    <source>
        <dbReference type="SAM" id="MobiDB-lite"/>
    </source>
</evidence>
<keyword evidence="3" id="KW-1185">Reference proteome</keyword>
<organism evidence="2 3">
    <name type="scientific">Paradesertivirga mongoliensis</name>
    <dbReference type="NCBI Taxonomy" id="2100740"/>
    <lineage>
        <taxon>Bacteria</taxon>
        <taxon>Pseudomonadati</taxon>
        <taxon>Bacteroidota</taxon>
        <taxon>Sphingobacteriia</taxon>
        <taxon>Sphingobacteriales</taxon>
        <taxon>Sphingobacteriaceae</taxon>
        <taxon>Paradesertivirga</taxon>
    </lineage>
</organism>
<feature type="compositionally biased region" description="Basic and acidic residues" evidence="1">
    <location>
        <begin position="45"/>
        <end position="55"/>
    </location>
</feature>
<gene>
    <name evidence="2" type="ORF">ACFSJU_06540</name>
</gene>
<reference evidence="3" key="1">
    <citation type="journal article" date="2019" name="Int. J. Syst. Evol. Microbiol.">
        <title>The Global Catalogue of Microorganisms (GCM) 10K type strain sequencing project: providing services to taxonomists for standard genome sequencing and annotation.</title>
        <authorList>
            <consortium name="The Broad Institute Genomics Platform"/>
            <consortium name="The Broad Institute Genome Sequencing Center for Infectious Disease"/>
            <person name="Wu L."/>
            <person name="Ma J."/>
        </authorList>
    </citation>
    <scope>NUCLEOTIDE SEQUENCE [LARGE SCALE GENOMIC DNA]</scope>
    <source>
        <strain evidence="3">KCTC 42217</strain>
    </source>
</reference>
<dbReference type="Proteomes" id="UP001597387">
    <property type="component" value="Unassembled WGS sequence"/>
</dbReference>
<accession>A0ABW4ZJI9</accession>
<dbReference type="RefSeq" id="WP_255898008.1">
    <property type="nucleotide sequence ID" value="NZ_JAFMZO010000001.1"/>
</dbReference>
<dbReference type="EMBL" id="JBHUHZ010000001">
    <property type="protein sequence ID" value="MFD2162044.1"/>
    <property type="molecule type" value="Genomic_DNA"/>
</dbReference>
<name>A0ABW4ZJI9_9SPHI</name>
<comment type="caution">
    <text evidence="2">The sequence shown here is derived from an EMBL/GenBank/DDBJ whole genome shotgun (WGS) entry which is preliminary data.</text>
</comment>
<feature type="region of interest" description="Disordered" evidence="1">
    <location>
        <begin position="45"/>
        <end position="65"/>
    </location>
</feature>
<proteinExistence type="predicted"/>
<sequence>MNTQKTSHPFALGLLMNEDLYHFSGDEINVRTISEDQQILAPVEVKEPRRDKEAEQLPEVKQASEAAPEPNYFEYLGENNKYTLILVNEPAYDVLGPKEMETLLNILKGKKQDLNDVALLNIRKYPTATFPVLKEFFACNSIIFFGINPSQLKIDGVQANQISVYGNTRILATYSITEMLNSVEKKRAFWDEMKKL</sequence>
<protein>
    <submittedName>
        <fullName evidence="2">Uncharacterized protein</fullName>
    </submittedName>
</protein>